<name>A0A0C9UFE1_SPHS4</name>
<dbReference type="AlphaFoldDB" id="A0A0C9UFE1"/>
<dbReference type="SUPFAM" id="SSF47807">
    <property type="entry name" value="5' to 3' exonuclease, C-terminal subdomain"/>
    <property type="match status" value="1"/>
</dbReference>
<evidence type="ECO:0000313" key="2">
    <source>
        <dbReference type="EMBL" id="KIJ23890.1"/>
    </source>
</evidence>
<dbReference type="SMART" id="SM00484">
    <property type="entry name" value="XPGI"/>
    <property type="match status" value="1"/>
</dbReference>
<dbReference type="Proteomes" id="UP000054279">
    <property type="component" value="Unassembled WGS sequence"/>
</dbReference>
<evidence type="ECO:0000313" key="3">
    <source>
        <dbReference type="Proteomes" id="UP000054279"/>
    </source>
</evidence>
<dbReference type="SUPFAM" id="SSF88723">
    <property type="entry name" value="PIN domain-like"/>
    <property type="match status" value="1"/>
</dbReference>
<dbReference type="Gene3D" id="3.40.50.1010">
    <property type="entry name" value="5'-nuclease"/>
    <property type="match status" value="2"/>
</dbReference>
<proteinExistence type="predicted"/>
<dbReference type="OrthoDB" id="2959108at2759"/>
<feature type="domain" description="XPG-I" evidence="1">
    <location>
        <begin position="110"/>
        <end position="187"/>
    </location>
</feature>
<keyword evidence="3" id="KW-1185">Reference proteome</keyword>
<dbReference type="InterPro" id="IPR029060">
    <property type="entry name" value="PIN-like_dom_sf"/>
</dbReference>
<dbReference type="PANTHER" id="PTHR11081:SF75">
    <property type="entry name" value="ENDONUCLEASE, PUTATIVE (AFU_ORTHOLOGUE AFUA_3G13260)-RELATED"/>
    <property type="match status" value="1"/>
</dbReference>
<dbReference type="Pfam" id="PF00867">
    <property type="entry name" value="XPG_I"/>
    <property type="match status" value="1"/>
</dbReference>
<protein>
    <recommendedName>
        <fullName evidence="1">XPG-I domain-containing protein</fullName>
    </recommendedName>
</protein>
<reference evidence="2 3" key="1">
    <citation type="submission" date="2014-06" db="EMBL/GenBank/DDBJ databases">
        <title>Evolutionary Origins and Diversification of the Mycorrhizal Mutualists.</title>
        <authorList>
            <consortium name="DOE Joint Genome Institute"/>
            <consortium name="Mycorrhizal Genomics Consortium"/>
            <person name="Kohler A."/>
            <person name="Kuo A."/>
            <person name="Nagy L.G."/>
            <person name="Floudas D."/>
            <person name="Copeland A."/>
            <person name="Barry K.W."/>
            <person name="Cichocki N."/>
            <person name="Veneault-Fourrey C."/>
            <person name="LaButti K."/>
            <person name="Lindquist E.A."/>
            <person name="Lipzen A."/>
            <person name="Lundell T."/>
            <person name="Morin E."/>
            <person name="Murat C."/>
            <person name="Riley R."/>
            <person name="Ohm R."/>
            <person name="Sun H."/>
            <person name="Tunlid A."/>
            <person name="Henrissat B."/>
            <person name="Grigoriev I.V."/>
            <person name="Hibbett D.S."/>
            <person name="Martin F."/>
        </authorList>
    </citation>
    <scope>NUCLEOTIDE SEQUENCE [LARGE SCALE GENOMIC DNA]</scope>
    <source>
        <strain evidence="2 3">SS14</strain>
    </source>
</reference>
<dbReference type="EMBL" id="KN837569">
    <property type="protein sequence ID" value="KIJ23890.1"/>
    <property type="molecule type" value="Genomic_DNA"/>
</dbReference>
<dbReference type="GO" id="GO:0006281">
    <property type="term" value="P:DNA repair"/>
    <property type="evidence" value="ECO:0007669"/>
    <property type="project" value="UniProtKB-ARBA"/>
</dbReference>
<dbReference type="PANTHER" id="PTHR11081">
    <property type="entry name" value="FLAP ENDONUCLEASE FAMILY MEMBER"/>
    <property type="match status" value="1"/>
</dbReference>
<dbReference type="InterPro" id="IPR006086">
    <property type="entry name" value="XPG-I_dom"/>
</dbReference>
<dbReference type="InterPro" id="IPR006084">
    <property type="entry name" value="XPG/Rad2"/>
</dbReference>
<dbReference type="InterPro" id="IPR036279">
    <property type="entry name" value="5-3_exonuclease_C_sf"/>
</dbReference>
<organism evidence="2 3">
    <name type="scientific">Sphaerobolus stellatus (strain SS14)</name>
    <dbReference type="NCBI Taxonomy" id="990650"/>
    <lineage>
        <taxon>Eukaryota</taxon>
        <taxon>Fungi</taxon>
        <taxon>Dikarya</taxon>
        <taxon>Basidiomycota</taxon>
        <taxon>Agaricomycotina</taxon>
        <taxon>Agaricomycetes</taxon>
        <taxon>Phallomycetidae</taxon>
        <taxon>Geastrales</taxon>
        <taxon>Sphaerobolaceae</taxon>
        <taxon>Sphaerobolus</taxon>
    </lineage>
</organism>
<dbReference type="GO" id="GO:0017108">
    <property type="term" value="F:5'-flap endonuclease activity"/>
    <property type="evidence" value="ECO:0007669"/>
    <property type="project" value="TreeGrafter"/>
</dbReference>
<evidence type="ECO:0000259" key="1">
    <source>
        <dbReference type="SMART" id="SM00484"/>
    </source>
</evidence>
<gene>
    <name evidence="2" type="ORF">M422DRAFT_56656</name>
</gene>
<accession>A0A0C9UFE1</accession>
<dbReference type="HOGENOM" id="CLU_667603_0_0_1"/>
<sequence length="412" mass="45275">MGVPAIWSLLRRVGLHSQSLLQHTTEEGFDKNLHGNRVYNLGIDMTSWLEHQAQYMQMGEQRGSILQVLLFRFFRLVAMPVKPLFVLDGPPTMADQSDNCLVSGLNDMMAAFGFESIKVPREGGKKLAQLNQLGIIDGILSDNVDCFLLGAKVVIREHTSIKRSNRNKTIKHSVSIYNSSSFQTLDLTEGGLLIMGLLVGNDNDKKGLPGCGVEIAYGLAKSGLGDSLLAASKHLTGKELKVFIKQWRQELSNELATNASGKNHAKFPKLATAVQKVAFPSIRALKFYTSPVVSESSLDLKTTETLPLDISRIVVFCYWFPATFIRCLLPKLVEEFEAINPINIDDLPSSSANVLHHNPANTSGESSLSGNKNEIIIISSDSEVEGKIGQACMKIPEIIEISSDEDESQMDK</sequence>